<dbReference type="STRING" id="1160497.A0A1L9VF74"/>
<dbReference type="Pfam" id="PF00664">
    <property type="entry name" value="ABC_membrane"/>
    <property type="match status" value="2"/>
</dbReference>
<dbReference type="GO" id="GO:0015421">
    <property type="term" value="F:ABC-type oligopeptide transporter activity"/>
    <property type="evidence" value="ECO:0007669"/>
    <property type="project" value="TreeGrafter"/>
</dbReference>
<sequence length="1263" mass="137234">MSIETEKEKPSIDENQEKEAGAFRGYVRIFQYGTSSEYVLQLVATACALGSGVGMALVNLVFGEFITLIIDYIAGNSDAPTFRSDAGRLGLYFFIIGIGRFVLTYGYSTLFTIAAYRITRNIRHLYLKAGLSQEIAFFDGGTSGSIAMQVTSNGRLIQAGISEKLGLVVQGMSAFISAFVLAFVTQWKLTLICCCIAPATLLVMGASSTIEASIETKILNIHAQAGSFAESILSSAQTIHAFGLRSRLVGDFDTKFLQASRNLGNKKSPLFGCLFSAEYCIIYAGFGLCFWQGIGMIASGEVEDPGDVFIVLMSVIVAASSLTAIAPYLIDFTRAASAASGLFRLMDRTSIINPFGNLGQKPTEVTGNVEFDHVSFSYPTRPGVTVLNGFSLHIPAGKTTALVGPSGSGKSTIIGLIERWYNPLSGTVNLDGQPIDLLNLKWLRQQVRLVQQEPVLFAGTVFENIANGLIGAPWENESQPNKLARVQEAAKVAFAHDFITALPNGYDTVIGERGGLLSGGQKQRVAIARSIVSQPRILLLDEATSALDPHAEGIVQQALDNVSQGRTTITIAHKLATIQGADNIVVMEKGRILEQGTHSSLLESNGAYARLVQAQDLSVPSPDSGGISDSVEDTDEKKPGGFTGELTRYSTSTRGLLEEQVSRDDFDNWERIGLLHTVWRLIKSTPELTWTYLVLVLGCLGAAASYPGQAILMSRFIEVFQFTGAKMQEKGNFFALMFLVLGLGSLVVYFVVGWSSNIVAQTLNHKYRKQIVNDILKQDLQFFDRAENSTGALTSRADSYPQAVFELMGFNVALILIAVMSVLACCILALVHAWKLGLVIVLAGLPPMLASGYARLRMEAAMDHKISKRFSASASIASEAVNAIRTVSSLAIEKSVLERYTQELDNAISASAKPMLLIMLPFAFTQSAEYCFLALGFWYGCRLVSFGDLSMVNFFISFLSVFFSGQQASVLFGFSSSMTKATNTANYIFWLEQLQPTIRETDENCHIGPSDFKSLDLEKLQFSYPMRPHAHVLRGVDLKIKKGQFVAFVGASGCGKSTMIGMLERFYDPVVGHLKIDSTALDSINPRLYRDQVALVQQEPTLYPGTIRENVSMGVPTEDVSTVSDRDIEAACRAANAWDFISSLPDGPQTLCGSNGTQLSGGQRQRIAISRALLRNPRLLLLDEATSALDTQSERIVQDALNEATSQGDRITIAVAHRLSTVRHADIICVFDGGRIVEAGTHEQLLVKGKLYPKMCEAQNLGT</sequence>
<evidence type="ECO:0000256" key="13">
    <source>
        <dbReference type="SAM" id="Phobius"/>
    </source>
</evidence>
<keyword evidence="4" id="KW-1003">Cell membrane</keyword>
<feature type="domain" description="ABC transporter" evidence="14">
    <location>
        <begin position="369"/>
        <end position="614"/>
    </location>
</feature>
<feature type="transmembrane region" description="Helical" evidence="13">
    <location>
        <begin position="270"/>
        <end position="294"/>
    </location>
</feature>
<keyword evidence="3" id="KW-0813">Transport</keyword>
<feature type="transmembrane region" description="Helical" evidence="13">
    <location>
        <begin position="309"/>
        <end position="330"/>
    </location>
</feature>
<dbReference type="VEuPathDB" id="FungiDB:ASPGLDRAFT_27396"/>
<evidence type="ECO:0000256" key="4">
    <source>
        <dbReference type="ARBA" id="ARBA00022475"/>
    </source>
</evidence>
<evidence type="ECO:0008006" key="18">
    <source>
        <dbReference type="Google" id="ProtNLM"/>
    </source>
</evidence>
<feature type="domain" description="ABC transporter" evidence="14">
    <location>
        <begin position="1015"/>
        <end position="1258"/>
    </location>
</feature>
<keyword evidence="9 13" id="KW-1133">Transmembrane helix</keyword>
<evidence type="ECO:0000259" key="14">
    <source>
        <dbReference type="PROSITE" id="PS50893"/>
    </source>
</evidence>
<dbReference type="InterPro" id="IPR036640">
    <property type="entry name" value="ABC1_TM_sf"/>
</dbReference>
<dbReference type="SMART" id="SM00382">
    <property type="entry name" value="AAA"/>
    <property type="match status" value="2"/>
</dbReference>
<dbReference type="GO" id="GO:0005886">
    <property type="term" value="C:plasma membrane"/>
    <property type="evidence" value="ECO:0007669"/>
    <property type="project" value="UniProtKB-SubCell"/>
</dbReference>
<dbReference type="AlphaFoldDB" id="A0A1L9VF74"/>
<dbReference type="FunFam" id="3.40.50.300:FF:000913">
    <property type="entry name" value="ABC multidrug transporter SitT"/>
    <property type="match status" value="1"/>
</dbReference>
<feature type="transmembrane region" description="Helical" evidence="13">
    <location>
        <begin position="836"/>
        <end position="856"/>
    </location>
</feature>
<dbReference type="GO" id="GO:0005743">
    <property type="term" value="C:mitochondrial inner membrane"/>
    <property type="evidence" value="ECO:0007669"/>
    <property type="project" value="TreeGrafter"/>
</dbReference>
<dbReference type="PANTHER" id="PTHR43394">
    <property type="entry name" value="ATP-DEPENDENT PERMEASE MDL1, MITOCHONDRIAL"/>
    <property type="match status" value="1"/>
</dbReference>
<dbReference type="Pfam" id="PF00005">
    <property type="entry name" value="ABC_tran"/>
    <property type="match status" value="2"/>
</dbReference>
<dbReference type="InterPro" id="IPR017871">
    <property type="entry name" value="ABC_transporter-like_CS"/>
</dbReference>
<feature type="transmembrane region" description="Helical" evidence="13">
    <location>
        <begin position="916"/>
        <end position="939"/>
    </location>
</feature>
<evidence type="ECO:0000256" key="3">
    <source>
        <dbReference type="ARBA" id="ARBA00022448"/>
    </source>
</evidence>
<evidence type="ECO:0000256" key="7">
    <source>
        <dbReference type="ARBA" id="ARBA00022741"/>
    </source>
</evidence>
<keyword evidence="5 13" id="KW-0812">Transmembrane</keyword>
<dbReference type="CDD" id="cd18577">
    <property type="entry name" value="ABC_6TM_Pgp_ABCB1_D1_like"/>
    <property type="match status" value="1"/>
</dbReference>
<dbReference type="SUPFAM" id="SSF90123">
    <property type="entry name" value="ABC transporter transmembrane region"/>
    <property type="match status" value="2"/>
</dbReference>
<comment type="similarity">
    <text evidence="2">Belongs to the ABC transporter superfamily. ABCB family. Multidrug resistance exporter (TC 3.A.1.201) subfamily.</text>
</comment>
<dbReference type="PANTHER" id="PTHR43394:SF27">
    <property type="entry name" value="ATP-DEPENDENT TRANSLOCASE ABCB1-LIKE"/>
    <property type="match status" value="1"/>
</dbReference>
<dbReference type="RefSeq" id="XP_022399264.1">
    <property type="nucleotide sequence ID" value="XM_022543655.1"/>
</dbReference>
<dbReference type="PROSITE" id="PS50893">
    <property type="entry name" value="ABC_TRANSPORTER_2"/>
    <property type="match status" value="2"/>
</dbReference>
<comment type="subcellular location">
    <subcellularLocation>
        <location evidence="1">Cell membrane</location>
        <topology evidence="1">Multi-pass membrane protein</topology>
    </subcellularLocation>
</comment>
<feature type="domain" description="ABC transmembrane type-1" evidence="15">
    <location>
        <begin position="693"/>
        <end position="980"/>
    </location>
</feature>
<keyword evidence="8" id="KW-0067">ATP-binding</keyword>
<feature type="transmembrane region" description="Helical" evidence="13">
    <location>
        <begin position="733"/>
        <end position="760"/>
    </location>
</feature>
<keyword evidence="17" id="KW-1185">Reference proteome</keyword>
<evidence type="ECO:0000256" key="5">
    <source>
        <dbReference type="ARBA" id="ARBA00022692"/>
    </source>
</evidence>
<organism evidence="16 17">
    <name type="scientific">Aspergillus glaucus CBS 516.65</name>
    <dbReference type="NCBI Taxonomy" id="1160497"/>
    <lineage>
        <taxon>Eukaryota</taxon>
        <taxon>Fungi</taxon>
        <taxon>Dikarya</taxon>
        <taxon>Ascomycota</taxon>
        <taxon>Pezizomycotina</taxon>
        <taxon>Eurotiomycetes</taxon>
        <taxon>Eurotiomycetidae</taxon>
        <taxon>Eurotiales</taxon>
        <taxon>Aspergillaceae</taxon>
        <taxon>Aspergillus</taxon>
        <taxon>Aspergillus subgen. Aspergillus</taxon>
    </lineage>
</organism>
<dbReference type="CDD" id="cd03249">
    <property type="entry name" value="ABC_MTABC3_MDL1_MDL2"/>
    <property type="match status" value="1"/>
</dbReference>
<evidence type="ECO:0000256" key="1">
    <source>
        <dbReference type="ARBA" id="ARBA00004651"/>
    </source>
</evidence>
<dbReference type="GO" id="GO:0090374">
    <property type="term" value="P:oligopeptide export from mitochondrion"/>
    <property type="evidence" value="ECO:0007669"/>
    <property type="project" value="TreeGrafter"/>
</dbReference>
<feature type="transmembrane region" description="Helical" evidence="13">
    <location>
        <begin position="951"/>
        <end position="974"/>
    </location>
</feature>
<dbReference type="Gene3D" id="3.40.50.300">
    <property type="entry name" value="P-loop containing nucleotide triphosphate hydrolases"/>
    <property type="match status" value="2"/>
</dbReference>
<dbReference type="PROSITE" id="PS00211">
    <property type="entry name" value="ABC_TRANSPORTER_1"/>
    <property type="match status" value="2"/>
</dbReference>
<evidence type="ECO:0000256" key="2">
    <source>
        <dbReference type="ARBA" id="ARBA00007577"/>
    </source>
</evidence>
<evidence type="ECO:0000256" key="8">
    <source>
        <dbReference type="ARBA" id="ARBA00022840"/>
    </source>
</evidence>
<dbReference type="FunFam" id="3.40.50.300:FF:001530">
    <property type="entry name" value="ABC multidrug transporter (Eurofung)"/>
    <property type="match status" value="1"/>
</dbReference>
<evidence type="ECO:0000256" key="10">
    <source>
        <dbReference type="ARBA" id="ARBA00023136"/>
    </source>
</evidence>
<name>A0A1L9VF74_ASPGL</name>
<protein>
    <recommendedName>
        <fullName evidence="18">ABC transporter</fullName>
    </recommendedName>
</protein>
<dbReference type="CDD" id="cd18578">
    <property type="entry name" value="ABC_6TM_Pgp_ABCB1_D2_like"/>
    <property type="match status" value="1"/>
</dbReference>
<dbReference type="GeneID" id="34459916"/>
<dbReference type="SUPFAM" id="SSF52540">
    <property type="entry name" value="P-loop containing nucleoside triphosphate hydrolases"/>
    <property type="match status" value="2"/>
</dbReference>
<evidence type="ECO:0000256" key="11">
    <source>
        <dbReference type="ARBA" id="ARBA00023180"/>
    </source>
</evidence>
<dbReference type="InterPro" id="IPR027417">
    <property type="entry name" value="P-loop_NTPase"/>
</dbReference>
<keyword evidence="6" id="KW-0677">Repeat</keyword>
<evidence type="ECO:0000256" key="12">
    <source>
        <dbReference type="SAM" id="MobiDB-lite"/>
    </source>
</evidence>
<evidence type="ECO:0000313" key="16">
    <source>
        <dbReference type="EMBL" id="OJJ82566.1"/>
    </source>
</evidence>
<reference evidence="17" key="1">
    <citation type="journal article" date="2017" name="Genome Biol.">
        <title>Comparative genomics reveals high biological diversity and specific adaptations in the industrially and medically important fungal genus Aspergillus.</title>
        <authorList>
            <person name="de Vries R.P."/>
            <person name="Riley R."/>
            <person name="Wiebenga A."/>
            <person name="Aguilar-Osorio G."/>
            <person name="Amillis S."/>
            <person name="Uchima C.A."/>
            <person name="Anderluh G."/>
            <person name="Asadollahi M."/>
            <person name="Askin M."/>
            <person name="Barry K."/>
            <person name="Battaglia E."/>
            <person name="Bayram O."/>
            <person name="Benocci T."/>
            <person name="Braus-Stromeyer S.A."/>
            <person name="Caldana C."/>
            <person name="Canovas D."/>
            <person name="Cerqueira G.C."/>
            <person name="Chen F."/>
            <person name="Chen W."/>
            <person name="Choi C."/>
            <person name="Clum A."/>
            <person name="Dos Santos R.A."/>
            <person name="Damasio A.R."/>
            <person name="Diallinas G."/>
            <person name="Emri T."/>
            <person name="Fekete E."/>
            <person name="Flipphi M."/>
            <person name="Freyberg S."/>
            <person name="Gallo A."/>
            <person name="Gournas C."/>
            <person name="Habgood R."/>
            <person name="Hainaut M."/>
            <person name="Harispe M.L."/>
            <person name="Henrissat B."/>
            <person name="Hilden K.S."/>
            <person name="Hope R."/>
            <person name="Hossain A."/>
            <person name="Karabika E."/>
            <person name="Karaffa L."/>
            <person name="Karanyi Z."/>
            <person name="Krasevec N."/>
            <person name="Kuo A."/>
            <person name="Kusch H."/>
            <person name="LaButti K."/>
            <person name="Lagendijk E.L."/>
            <person name="Lapidus A."/>
            <person name="Levasseur A."/>
            <person name="Lindquist E."/>
            <person name="Lipzen A."/>
            <person name="Logrieco A.F."/>
            <person name="MacCabe A."/>
            <person name="Maekelae M.R."/>
            <person name="Malavazi I."/>
            <person name="Melin P."/>
            <person name="Meyer V."/>
            <person name="Mielnichuk N."/>
            <person name="Miskei M."/>
            <person name="Molnar A.P."/>
            <person name="Mule G."/>
            <person name="Ngan C.Y."/>
            <person name="Orejas M."/>
            <person name="Orosz E."/>
            <person name="Ouedraogo J.P."/>
            <person name="Overkamp K.M."/>
            <person name="Park H.-S."/>
            <person name="Perrone G."/>
            <person name="Piumi F."/>
            <person name="Punt P.J."/>
            <person name="Ram A.F."/>
            <person name="Ramon A."/>
            <person name="Rauscher S."/>
            <person name="Record E."/>
            <person name="Riano-Pachon D.M."/>
            <person name="Robert V."/>
            <person name="Roehrig J."/>
            <person name="Ruller R."/>
            <person name="Salamov A."/>
            <person name="Salih N.S."/>
            <person name="Samson R.A."/>
            <person name="Sandor E."/>
            <person name="Sanguinetti M."/>
            <person name="Schuetze T."/>
            <person name="Sepcic K."/>
            <person name="Shelest E."/>
            <person name="Sherlock G."/>
            <person name="Sophianopoulou V."/>
            <person name="Squina F.M."/>
            <person name="Sun H."/>
            <person name="Susca A."/>
            <person name="Todd R.B."/>
            <person name="Tsang A."/>
            <person name="Unkles S.E."/>
            <person name="van de Wiele N."/>
            <person name="van Rossen-Uffink D."/>
            <person name="Oliveira J.V."/>
            <person name="Vesth T.C."/>
            <person name="Visser J."/>
            <person name="Yu J.-H."/>
            <person name="Zhou M."/>
            <person name="Andersen M.R."/>
            <person name="Archer D.B."/>
            <person name="Baker S.E."/>
            <person name="Benoit I."/>
            <person name="Brakhage A.A."/>
            <person name="Braus G.H."/>
            <person name="Fischer R."/>
            <person name="Frisvad J.C."/>
            <person name="Goldman G.H."/>
            <person name="Houbraken J."/>
            <person name="Oakley B."/>
            <person name="Pocsi I."/>
            <person name="Scazzocchio C."/>
            <person name="Seiboth B."/>
            <person name="vanKuyk P.A."/>
            <person name="Wortman J."/>
            <person name="Dyer P.S."/>
            <person name="Grigoriev I.V."/>
        </authorList>
    </citation>
    <scope>NUCLEOTIDE SEQUENCE [LARGE SCALE GENOMIC DNA]</scope>
    <source>
        <strain evidence="17">CBS 516.65</strain>
    </source>
</reference>
<evidence type="ECO:0000256" key="9">
    <source>
        <dbReference type="ARBA" id="ARBA00022989"/>
    </source>
</evidence>
<dbReference type="InterPro" id="IPR011527">
    <property type="entry name" value="ABC1_TM_dom"/>
</dbReference>
<evidence type="ECO:0000256" key="6">
    <source>
        <dbReference type="ARBA" id="ARBA00022737"/>
    </source>
</evidence>
<proteinExistence type="inferred from homology"/>
<dbReference type="Gene3D" id="1.20.1560.10">
    <property type="entry name" value="ABC transporter type 1, transmembrane domain"/>
    <property type="match status" value="1"/>
</dbReference>
<keyword evidence="10 13" id="KW-0472">Membrane</keyword>
<dbReference type="OrthoDB" id="6500128at2759"/>
<evidence type="ECO:0000313" key="17">
    <source>
        <dbReference type="Proteomes" id="UP000184300"/>
    </source>
</evidence>
<accession>A0A1L9VF74</accession>
<feature type="transmembrane region" description="Helical" evidence="13">
    <location>
        <begin position="90"/>
        <end position="116"/>
    </location>
</feature>
<dbReference type="EMBL" id="KV878902">
    <property type="protein sequence ID" value="OJJ82566.1"/>
    <property type="molecule type" value="Genomic_DNA"/>
</dbReference>
<dbReference type="GO" id="GO:0016887">
    <property type="term" value="F:ATP hydrolysis activity"/>
    <property type="evidence" value="ECO:0007669"/>
    <property type="project" value="InterPro"/>
</dbReference>
<dbReference type="InterPro" id="IPR003593">
    <property type="entry name" value="AAA+_ATPase"/>
</dbReference>
<feature type="transmembrane region" description="Helical" evidence="13">
    <location>
        <begin position="189"/>
        <end position="210"/>
    </location>
</feature>
<keyword evidence="7" id="KW-0547">Nucleotide-binding</keyword>
<keyword evidence="11" id="KW-0325">Glycoprotein</keyword>
<dbReference type="PROSITE" id="PS50929">
    <property type="entry name" value="ABC_TM1F"/>
    <property type="match status" value="2"/>
</dbReference>
<dbReference type="Proteomes" id="UP000184300">
    <property type="component" value="Unassembled WGS sequence"/>
</dbReference>
<feature type="transmembrane region" description="Helical" evidence="13">
    <location>
        <begin position="690"/>
        <end position="713"/>
    </location>
</feature>
<dbReference type="InterPro" id="IPR003439">
    <property type="entry name" value="ABC_transporter-like_ATP-bd"/>
</dbReference>
<feature type="transmembrane region" description="Helical" evidence="13">
    <location>
        <begin position="803"/>
        <end position="830"/>
    </location>
</feature>
<dbReference type="FunFam" id="1.20.1560.10:FF:000057">
    <property type="entry name" value="ABC multidrug transporter SitT"/>
    <property type="match status" value="1"/>
</dbReference>
<feature type="region of interest" description="Disordered" evidence="12">
    <location>
        <begin position="617"/>
        <end position="644"/>
    </location>
</feature>
<feature type="transmembrane region" description="Helical" evidence="13">
    <location>
        <begin position="38"/>
        <end position="70"/>
    </location>
</feature>
<dbReference type="GO" id="GO:0005524">
    <property type="term" value="F:ATP binding"/>
    <property type="evidence" value="ECO:0007669"/>
    <property type="project" value="UniProtKB-KW"/>
</dbReference>
<dbReference type="InterPro" id="IPR039421">
    <property type="entry name" value="Type_1_exporter"/>
</dbReference>
<feature type="transmembrane region" description="Helical" evidence="13">
    <location>
        <begin position="165"/>
        <end position="183"/>
    </location>
</feature>
<evidence type="ECO:0000259" key="15">
    <source>
        <dbReference type="PROSITE" id="PS50929"/>
    </source>
</evidence>
<gene>
    <name evidence="16" type="ORF">ASPGLDRAFT_27396</name>
</gene>
<feature type="domain" description="ABC transmembrane type-1" evidence="15">
    <location>
        <begin position="42"/>
        <end position="334"/>
    </location>
</feature>